<evidence type="ECO:0000313" key="2">
    <source>
        <dbReference type="EMBL" id="KAI1722209.1"/>
    </source>
</evidence>
<proteinExistence type="predicted"/>
<name>A0AAD4R7U3_9BILA</name>
<organism evidence="2 3">
    <name type="scientific">Ditylenchus destructor</name>
    <dbReference type="NCBI Taxonomy" id="166010"/>
    <lineage>
        <taxon>Eukaryota</taxon>
        <taxon>Metazoa</taxon>
        <taxon>Ecdysozoa</taxon>
        <taxon>Nematoda</taxon>
        <taxon>Chromadorea</taxon>
        <taxon>Rhabditida</taxon>
        <taxon>Tylenchina</taxon>
        <taxon>Tylenchomorpha</taxon>
        <taxon>Sphaerularioidea</taxon>
        <taxon>Anguinidae</taxon>
        <taxon>Anguininae</taxon>
        <taxon>Ditylenchus</taxon>
    </lineage>
</organism>
<evidence type="ECO:0000256" key="1">
    <source>
        <dbReference type="SAM" id="SignalP"/>
    </source>
</evidence>
<comment type="caution">
    <text evidence="2">The sequence shown here is derived from an EMBL/GenBank/DDBJ whole genome shotgun (WGS) entry which is preliminary data.</text>
</comment>
<keyword evidence="3" id="KW-1185">Reference proteome</keyword>
<evidence type="ECO:0000313" key="3">
    <source>
        <dbReference type="Proteomes" id="UP001201812"/>
    </source>
</evidence>
<feature type="signal peptide" evidence="1">
    <location>
        <begin position="1"/>
        <end position="23"/>
    </location>
</feature>
<protein>
    <submittedName>
        <fullName evidence="2">Uncharacterized protein</fullName>
    </submittedName>
</protein>
<dbReference type="Proteomes" id="UP001201812">
    <property type="component" value="Unassembled WGS sequence"/>
</dbReference>
<gene>
    <name evidence="2" type="ORF">DdX_04517</name>
</gene>
<reference evidence="2" key="1">
    <citation type="submission" date="2022-01" db="EMBL/GenBank/DDBJ databases">
        <title>Genome Sequence Resource for Two Populations of Ditylenchus destructor, the Migratory Endoparasitic Phytonematode.</title>
        <authorList>
            <person name="Zhang H."/>
            <person name="Lin R."/>
            <person name="Xie B."/>
        </authorList>
    </citation>
    <scope>NUCLEOTIDE SEQUENCE</scope>
    <source>
        <strain evidence="2">BazhouSP</strain>
    </source>
</reference>
<accession>A0AAD4R7U3</accession>
<feature type="chain" id="PRO_5042098060" evidence="1">
    <location>
        <begin position="24"/>
        <end position="220"/>
    </location>
</feature>
<dbReference type="EMBL" id="JAKKPZ010000004">
    <property type="protein sequence ID" value="KAI1722209.1"/>
    <property type="molecule type" value="Genomic_DNA"/>
</dbReference>
<dbReference type="AlphaFoldDB" id="A0AAD4R7U3"/>
<sequence length="220" mass="25485">MSVADILIYSVAFILFLPSSVFLSSPRQCFTQCLIDNVETFFAREIPLIPCTFHGQALCLKECYPSNQTDRLERIGQRMCKSWKLDRNKWTHCIGRREHDLRTNCPGFDFRQILPKFNSIKKLDSKCRWIASLRSCAIAYLRKKCNNSYITTDYVNYIFSILLNFVELGFEEAKLHGSSAHKLPQQCQLLADSSTPKGSEISHWLIIVFLTFLLVKSHYL</sequence>
<keyword evidence="1" id="KW-0732">Signal</keyword>